<dbReference type="EMBL" id="QZKU01000067">
    <property type="protein sequence ID" value="RJP21561.1"/>
    <property type="molecule type" value="Genomic_DNA"/>
</dbReference>
<reference evidence="2 3" key="1">
    <citation type="journal article" date="2017" name="ISME J.">
        <title>Energy and carbon metabolisms in a deep terrestrial subsurface fluid microbial community.</title>
        <authorList>
            <person name="Momper L."/>
            <person name="Jungbluth S.P."/>
            <person name="Lee M.D."/>
            <person name="Amend J.P."/>
        </authorList>
    </citation>
    <scope>NUCLEOTIDE SEQUENCE [LARGE SCALE GENOMIC DNA]</scope>
    <source>
        <strain evidence="2">SURF_5</strain>
    </source>
</reference>
<dbReference type="Pfam" id="PF03599">
    <property type="entry name" value="CdhD"/>
    <property type="match status" value="1"/>
</dbReference>
<proteinExistence type="predicted"/>
<evidence type="ECO:0000313" key="3">
    <source>
        <dbReference type="Proteomes" id="UP000265882"/>
    </source>
</evidence>
<dbReference type="InterPro" id="IPR011005">
    <property type="entry name" value="Dihydropteroate_synth-like_sf"/>
</dbReference>
<dbReference type="PANTHER" id="PTHR36214">
    <property type="match status" value="1"/>
</dbReference>
<dbReference type="NCBIfam" id="NF003376">
    <property type="entry name" value="PRK04452.1-2"/>
    <property type="match status" value="1"/>
</dbReference>
<protein>
    <submittedName>
        <fullName evidence="2">Acetyl-CoA decarbonylase/synthase complex subunit delta</fullName>
    </submittedName>
</protein>
<evidence type="ECO:0000259" key="1">
    <source>
        <dbReference type="Pfam" id="PF03599"/>
    </source>
</evidence>
<accession>A0A3A4P147</accession>
<dbReference type="Proteomes" id="UP000265882">
    <property type="component" value="Unassembled WGS sequence"/>
</dbReference>
<dbReference type="PANTHER" id="PTHR36214:SF5">
    <property type="entry name" value="ACETYL-COA DECARBONYLASE_SYNTHASE COMPLEX SUBUNIT DELTA"/>
    <property type="match status" value="1"/>
</dbReference>
<dbReference type="AlphaFoldDB" id="A0A3A4P147"/>
<dbReference type="SUPFAM" id="SSF51717">
    <property type="entry name" value="Dihydropteroate synthetase-like"/>
    <property type="match status" value="1"/>
</dbReference>
<evidence type="ECO:0000313" key="2">
    <source>
        <dbReference type="EMBL" id="RJP21561.1"/>
    </source>
</evidence>
<comment type="caution">
    <text evidence="2">The sequence shown here is derived from an EMBL/GenBank/DDBJ whole genome shotgun (WGS) entry which is preliminary data.</text>
</comment>
<dbReference type="InterPro" id="IPR016041">
    <property type="entry name" value="Ac-CoA_synth_d_su_TIM-brl"/>
</dbReference>
<dbReference type="InterPro" id="IPR051069">
    <property type="entry name" value="ACDS_complex_subunit"/>
</dbReference>
<feature type="domain" description="CO dehydrogenase/acetyl-CoA synthase delta subunit TIM barrel" evidence="1">
    <location>
        <begin position="17"/>
        <end position="260"/>
    </location>
</feature>
<organism evidence="2 3">
    <name type="scientific">Abyssobacteria bacterium (strain SURF_5)</name>
    <dbReference type="NCBI Taxonomy" id="2093360"/>
    <lineage>
        <taxon>Bacteria</taxon>
        <taxon>Pseudomonadati</taxon>
        <taxon>Candidatus Hydrogenedentota</taxon>
        <taxon>Candidatus Abyssobacteria</taxon>
    </lineage>
</organism>
<name>A0A3A4P147_ABYX5</name>
<gene>
    <name evidence="2" type="ORF">C4520_09740</name>
</gene>
<dbReference type="Gene3D" id="3.20.20.20">
    <property type="entry name" value="Dihydropteroate synthase-like"/>
    <property type="match status" value="1"/>
</dbReference>
<sequence length="318" mass="34248">MENIAEKWTTKVNTVTIGATKAQGGTREKTVTIGGSSTLPYLNFEGSWPNPPAIAIEVNDVAPNGWAEPLADAYGDVWNDPAKWAKRAVEYGAELICLMLRGVHPDFENRSANETAGVVKDVLNAVGVPLIIWGCGDFKKDNDVMPSVSETAKGENCLLGTAVEKNYKTLTASCLADGHKIIGESPLDINIAKQVNILISEMGFKLEDIVIFPATGALGYGMEYSYSIMERGRTAGLSGDRMLAQPVICTVGPETWRVKEAKASAQEFPAWGDLKKRGPLWEATCAATLLQSGGELMVMRHPEAVSSFKKLVAELSAK</sequence>